<dbReference type="PANTHER" id="PTHR36766:SF61">
    <property type="entry name" value="NB-ARC DOMAIN DISEASE RESISTANCE PROTEIN"/>
    <property type="match status" value="1"/>
</dbReference>
<keyword evidence="5" id="KW-1185">Reference proteome</keyword>
<feature type="domain" description="Disease resistance R13L4/SHOC-2-like LRR" evidence="3">
    <location>
        <begin position="4"/>
        <end position="161"/>
    </location>
</feature>
<dbReference type="InterPro" id="IPR032675">
    <property type="entry name" value="LRR_dom_sf"/>
</dbReference>
<dbReference type="GO" id="GO:0006952">
    <property type="term" value="P:defense response"/>
    <property type="evidence" value="ECO:0007669"/>
    <property type="project" value="UniProtKB-KW"/>
</dbReference>
<dbReference type="PANTHER" id="PTHR36766">
    <property type="entry name" value="PLANT BROAD-SPECTRUM MILDEW RESISTANCE PROTEIN RPW8"/>
    <property type="match status" value="1"/>
</dbReference>
<name>A0A8S0R1W4_OLEEU</name>
<dbReference type="OrthoDB" id="913790at2759"/>
<keyword evidence="1" id="KW-0677">Repeat</keyword>
<proteinExistence type="predicted"/>
<keyword evidence="2" id="KW-0611">Plant defense</keyword>
<evidence type="ECO:0000313" key="4">
    <source>
        <dbReference type="EMBL" id="CAA2972758.1"/>
    </source>
</evidence>
<gene>
    <name evidence="4" type="ORF">OLEA9_A012557</name>
</gene>
<evidence type="ECO:0000256" key="2">
    <source>
        <dbReference type="ARBA" id="ARBA00022821"/>
    </source>
</evidence>
<sequence>MHSNNDIKGLPSSICKLYNLQTLSLAGLGKLEKLPEHLWKLISLRHLYITSRQNSLPEKGIGCLTSLRKLSINCKFLSSLPNSFQELTNLVDLRIWCCPELSFRETSLQNLRNLQRLIISDVPKLREIPGGLQDAATTLKFLSISICSGLTALPEWLENFKSLDEVRIKKCPNLISLPQGMHRLTTLRELHIIEGSPELMRRCQQGTGEDWPKIAHVRKIFLG</sequence>
<comment type="caution">
    <text evidence="4">The sequence shown here is derived from an EMBL/GenBank/DDBJ whole genome shotgun (WGS) entry which is preliminary data.</text>
</comment>
<protein>
    <recommendedName>
        <fullName evidence="3">Disease resistance R13L4/SHOC-2-like LRR domain-containing protein</fullName>
    </recommendedName>
</protein>
<accession>A0A8S0R1W4</accession>
<dbReference type="Pfam" id="PF23598">
    <property type="entry name" value="LRR_14"/>
    <property type="match status" value="1"/>
</dbReference>
<dbReference type="Proteomes" id="UP000594638">
    <property type="component" value="Unassembled WGS sequence"/>
</dbReference>
<organism evidence="4 5">
    <name type="scientific">Olea europaea subsp. europaea</name>
    <dbReference type="NCBI Taxonomy" id="158383"/>
    <lineage>
        <taxon>Eukaryota</taxon>
        <taxon>Viridiplantae</taxon>
        <taxon>Streptophyta</taxon>
        <taxon>Embryophyta</taxon>
        <taxon>Tracheophyta</taxon>
        <taxon>Spermatophyta</taxon>
        <taxon>Magnoliopsida</taxon>
        <taxon>eudicotyledons</taxon>
        <taxon>Gunneridae</taxon>
        <taxon>Pentapetalae</taxon>
        <taxon>asterids</taxon>
        <taxon>lamiids</taxon>
        <taxon>Lamiales</taxon>
        <taxon>Oleaceae</taxon>
        <taxon>Oleeae</taxon>
        <taxon>Olea</taxon>
    </lineage>
</organism>
<dbReference type="Gramene" id="OE9A012557T1">
    <property type="protein sequence ID" value="OE9A012557C1"/>
    <property type="gene ID" value="OE9A012557"/>
</dbReference>
<dbReference type="AlphaFoldDB" id="A0A8S0R1W4"/>
<dbReference type="InterPro" id="IPR055414">
    <property type="entry name" value="LRR_R13L4/SHOC2-like"/>
</dbReference>
<evidence type="ECO:0000256" key="1">
    <source>
        <dbReference type="ARBA" id="ARBA00022737"/>
    </source>
</evidence>
<reference evidence="4 5" key="1">
    <citation type="submission" date="2019-12" db="EMBL/GenBank/DDBJ databases">
        <authorList>
            <person name="Alioto T."/>
            <person name="Alioto T."/>
            <person name="Gomez Garrido J."/>
        </authorList>
    </citation>
    <scope>NUCLEOTIDE SEQUENCE [LARGE SCALE GENOMIC DNA]</scope>
</reference>
<evidence type="ECO:0000313" key="5">
    <source>
        <dbReference type="Proteomes" id="UP000594638"/>
    </source>
</evidence>
<evidence type="ECO:0000259" key="3">
    <source>
        <dbReference type="Pfam" id="PF23598"/>
    </source>
</evidence>
<dbReference type="EMBL" id="CACTIH010002067">
    <property type="protein sequence ID" value="CAA2972758.1"/>
    <property type="molecule type" value="Genomic_DNA"/>
</dbReference>
<dbReference type="Gene3D" id="3.80.10.10">
    <property type="entry name" value="Ribonuclease Inhibitor"/>
    <property type="match status" value="1"/>
</dbReference>
<dbReference type="SUPFAM" id="SSF52058">
    <property type="entry name" value="L domain-like"/>
    <property type="match status" value="1"/>
</dbReference>